<feature type="transmembrane region" description="Helical" evidence="11">
    <location>
        <begin position="1542"/>
        <end position="1561"/>
    </location>
</feature>
<dbReference type="InterPro" id="IPR003340">
    <property type="entry name" value="B3_DNA-bd"/>
</dbReference>
<dbReference type="GO" id="GO:0006355">
    <property type="term" value="P:regulation of DNA-templated transcription"/>
    <property type="evidence" value="ECO:0007669"/>
    <property type="project" value="InterPro"/>
</dbReference>
<protein>
    <recommendedName>
        <fullName evidence="10 11">Multifunctional fusion protein</fullName>
    </recommendedName>
    <domain>
        <recommendedName>
            <fullName evidence="11">Protein DETOXIFICATION</fullName>
        </recommendedName>
        <alternativeName>
            <fullName evidence="11">Multidrug and toxic compound extrusion protein</fullName>
        </alternativeName>
    </domain>
    <domain>
        <recommendedName>
            <fullName evidence="10">Auxin response factor</fullName>
        </recommendedName>
    </domain>
</protein>
<feature type="region of interest" description="Disordered" evidence="12">
    <location>
        <begin position="1302"/>
        <end position="1334"/>
    </location>
</feature>
<evidence type="ECO:0000256" key="11">
    <source>
        <dbReference type="RuleBase" id="RU004914"/>
    </source>
</evidence>
<feature type="domain" description="TF-B3" evidence="13">
    <location>
        <begin position="133"/>
        <end position="235"/>
    </location>
</feature>
<dbReference type="FunFam" id="3.10.20.90:FF:000047">
    <property type="entry name" value="Auxin response factor"/>
    <property type="match status" value="1"/>
</dbReference>
<comment type="subunit">
    <text evidence="4 10">Homodimers and heterodimers.</text>
</comment>
<dbReference type="GO" id="GO:0016020">
    <property type="term" value="C:membrane"/>
    <property type="evidence" value="ECO:0007669"/>
    <property type="project" value="InterPro"/>
</dbReference>
<dbReference type="GO" id="GO:0042910">
    <property type="term" value="F:xenobiotic transmembrane transporter activity"/>
    <property type="evidence" value="ECO:0007669"/>
    <property type="project" value="InterPro"/>
</dbReference>
<organism evidence="15 16">
    <name type="scientific">Populus alba x Populus x berolinensis</name>
    <dbReference type="NCBI Taxonomy" id="444605"/>
    <lineage>
        <taxon>Eukaryota</taxon>
        <taxon>Viridiplantae</taxon>
        <taxon>Streptophyta</taxon>
        <taxon>Embryophyta</taxon>
        <taxon>Tracheophyta</taxon>
        <taxon>Spermatophyta</taxon>
        <taxon>Magnoliopsida</taxon>
        <taxon>eudicotyledons</taxon>
        <taxon>Gunneridae</taxon>
        <taxon>Pentapetalae</taxon>
        <taxon>rosids</taxon>
        <taxon>fabids</taxon>
        <taxon>Malpighiales</taxon>
        <taxon>Salicaceae</taxon>
        <taxon>Saliceae</taxon>
        <taxon>Populus</taxon>
    </lineage>
</organism>
<dbReference type="SMART" id="SM01019">
    <property type="entry name" value="B3"/>
    <property type="match status" value="2"/>
</dbReference>
<feature type="transmembrane region" description="Helical" evidence="11">
    <location>
        <begin position="1502"/>
        <end position="1522"/>
    </location>
</feature>
<evidence type="ECO:0000256" key="4">
    <source>
        <dbReference type="ARBA" id="ARBA00011726"/>
    </source>
</evidence>
<keyword evidence="8 10" id="KW-0539">Nucleus</keyword>
<feature type="compositionally biased region" description="Low complexity" evidence="12">
    <location>
        <begin position="955"/>
        <end position="967"/>
    </location>
</feature>
<feature type="transmembrane region" description="Helical" evidence="11">
    <location>
        <begin position="1405"/>
        <end position="1422"/>
    </location>
</feature>
<keyword evidence="11" id="KW-0812">Transmembrane</keyword>
<keyword evidence="9 10" id="KW-0927">Auxin signaling pathway</keyword>
<dbReference type="Gene3D" id="2.40.330.10">
    <property type="entry name" value="DNA-binding pseudobarrel domain"/>
    <property type="match status" value="2"/>
</dbReference>
<evidence type="ECO:0000256" key="7">
    <source>
        <dbReference type="ARBA" id="ARBA00023163"/>
    </source>
</evidence>
<evidence type="ECO:0000313" key="16">
    <source>
        <dbReference type="Proteomes" id="UP001164929"/>
    </source>
</evidence>
<dbReference type="PANTHER" id="PTHR31384:SF150">
    <property type="entry name" value="AUXIN RESPONSE FACTOR 6"/>
    <property type="match status" value="1"/>
</dbReference>
<evidence type="ECO:0000256" key="9">
    <source>
        <dbReference type="ARBA" id="ARBA00023294"/>
    </source>
</evidence>
<dbReference type="InterPro" id="IPR033389">
    <property type="entry name" value="AUX/IAA_dom"/>
</dbReference>
<dbReference type="Gene3D" id="2.30.30.1040">
    <property type="match status" value="2"/>
</dbReference>
<dbReference type="GO" id="GO:1990961">
    <property type="term" value="P:xenobiotic detoxification by transmembrane export across the plasma membrane"/>
    <property type="evidence" value="ECO:0007669"/>
    <property type="project" value="InterPro"/>
</dbReference>
<dbReference type="Pfam" id="PF06507">
    <property type="entry name" value="ARF_AD"/>
    <property type="match status" value="2"/>
</dbReference>
<evidence type="ECO:0000256" key="6">
    <source>
        <dbReference type="ARBA" id="ARBA00023125"/>
    </source>
</evidence>
<keyword evidence="6 10" id="KW-0238">DNA-binding</keyword>
<keyword evidence="7 10" id="KW-0804">Transcription</keyword>
<evidence type="ECO:0000256" key="8">
    <source>
        <dbReference type="ARBA" id="ARBA00023242"/>
    </source>
</evidence>
<evidence type="ECO:0000259" key="14">
    <source>
        <dbReference type="PROSITE" id="PS51745"/>
    </source>
</evidence>
<comment type="similarity">
    <text evidence="2 10">Belongs to the ARF family.</text>
</comment>
<dbReference type="FunFam" id="2.30.30.1040:FF:000001">
    <property type="entry name" value="Auxin response factor"/>
    <property type="match status" value="2"/>
</dbReference>
<feature type="transmembrane region" description="Helical" evidence="11">
    <location>
        <begin position="1640"/>
        <end position="1659"/>
    </location>
</feature>
<dbReference type="Pfam" id="PF02309">
    <property type="entry name" value="AUX_IAA"/>
    <property type="match status" value="1"/>
</dbReference>
<dbReference type="SUPFAM" id="SSF54277">
    <property type="entry name" value="CAD &amp; PB1 domains"/>
    <property type="match status" value="1"/>
</dbReference>
<dbReference type="GO" id="GO:0003677">
    <property type="term" value="F:DNA binding"/>
    <property type="evidence" value="ECO:0007669"/>
    <property type="project" value="UniProtKB-KW"/>
</dbReference>
<dbReference type="InterPro" id="IPR045069">
    <property type="entry name" value="MATE_euk"/>
</dbReference>
<dbReference type="SUPFAM" id="SSF101936">
    <property type="entry name" value="DNA-binding pseudobarrel domain"/>
    <property type="match status" value="2"/>
</dbReference>
<dbReference type="GO" id="GO:0009734">
    <property type="term" value="P:auxin-activated signaling pathway"/>
    <property type="evidence" value="ECO:0007669"/>
    <property type="project" value="UniProtKB-KW"/>
</dbReference>
<name>A0AAD6RDC7_9ROSI</name>
<dbReference type="Gene3D" id="3.10.20.90">
    <property type="entry name" value="Phosphatidylinositol 3-kinase Catalytic Subunit, Chain A, domain 1"/>
    <property type="match status" value="1"/>
</dbReference>
<feature type="transmembrane region" description="Helical" evidence="11">
    <location>
        <begin position="1666"/>
        <end position="1688"/>
    </location>
</feature>
<reference evidence="15" key="1">
    <citation type="journal article" date="2023" name="Mol. Ecol. Resour.">
        <title>Chromosome-level genome assembly of a triploid poplar Populus alba 'Berolinensis'.</title>
        <authorList>
            <person name="Chen S."/>
            <person name="Yu Y."/>
            <person name="Wang X."/>
            <person name="Wang S."/>
            <person name="Zhang T."/>
            <person name="Zhou Y."/>
            <person name="He R."/>
            <person name="Meng N."/>
            <person name="Wang Y."/>
            <person name="Liu W."/>
            <person name="Liu Z."/>
            <person name="Liu J."/>
            <person name="Guo Q."/>
            <person name="Huang H."/>
            <person name="Sederoff R.R."/>
            <person name="Wang G."/>
            <person name="Qu G."/>
            <person name="Chen S."/>
        </authorList>
    </citation>
    <scope>NUCLEOTIDE SEQUENCE</scope>
    <source>
        <strain evidence="15">SC-2020</strain>
    </source>
</reference>
<dbReference type="CDD" id="cd13132">
    <property type="entry name" value="MATE_eukaryotic"/>
    <property type="match status" value="1"/>
</dbReference>
<dbReference type="CDD" id="cd10017">
    <property type="entry name" value="B3_DNA"/>
    <property type="match status" value="2"/>
</dbReference>
<evidence type="ECO:0000313" key="15">
    <source>
        <dbReference type="EMBL" id="KAJ7006265.1"/>
    </source>
</evidence>
<comment type="subcellular location">
    <subcellularLocation>
        <location evidence="1 10">Nucleus</location>
    </subcellularLocation>
</comment>
<keyword evidence="5 10" id="KW-0805">Transcription regulation</keyword>
<keyword evidence="11" id="KW-1133">Transmembrane helix</keyword>
<feature type="compositionally biased region" description="Polar residues" evidence="12">
    <location>
        <begin position="1303"/>
        <end position="1319"/>
    </location>
</feature>
<dbReference type="GO" id="GO:0005634">
    <property type="term" value="C:nucleus"/>
    <property type="evidence" value="ECO:0007669"/>
    <property type="project" value="UniProtKB-SubCell"/>
</dbReference>
<evidence type="ECO:0000256" key="2">
    <source>
        <dbReference type="ARBA" id="ARBA00007853"/>
    </source>
</evidence>
<feature type="domain" description="PB1" evidence="14">
    <location>
        <begin position="1208"/>
        <end position="1292"/>
    </location>
</feature>
<dbReference type="PANTHER" id="PTHR31384">
    <property type="entry name" value="AUXIN RESPONSE FACTOR 4-RELATED"/>
    <property type="match status" value="1"/>
</dbReference>
<dbReference type="FunFam" id="2.40.330.10:FF:000001">
    <property type="entry name" value="Auxin response factor"/>
    <property type="match status" value="2"/>
</dbReference>
<feature type="transmembrane region" description="Helical" evidence="11">
    <location>
        <begin position="1474"/>
        <end position="1495"/>
    </location>
</feature>
<feature type="transmembrane region" description="Helical" evidence="11">
    <location>
        <begin position="1694"/>
        <end position="1717"/>
    </location>
</feature>
<dbReference type="InterPro" id="IPR044835">
    <property type="entry name" value="ARF_plant"/>
</dbReference>
<dbReference type="InterPro" id="IPR002528">
    <property type="entry name" value="MATE_fam"/>
</dbReference>
<evidence type="ECO:0000256" key="5">
    <source>
        <dbReference type="ARBA" id="ARBA00023015"/>
    </source>
</evidence>
<sequence>MRLSSSSSSTTGFNQVTQEGDNKCLNSELWHACAGPLVSLPHVGSRAVYFPQGHSEQVAASTNKEVDAHIPNYPSLPAQLICQLHNVTMHADVETDEVYAQMTLQPLSPEDQKDAYLLPAELGTASKQPSNYFCKTLTASDTSTHGGFSVPRRAAEKVFPPLDYSQTPPAQELIARDLHDNEWKFRHIFRGQPKRHLLTTGWSVFVSAKRLIAGDSVLFIWNEKNQLLLGIRRANRPQTVMPSSVLSSDSMHIGLLAAAAHAAATNSRFTIFYNPRTSPSEFVIPLVKYIKAVYHTRVSVGMRFRMLFETEESSVRRYMGTITGISDLDPARWPNSHWRSVKVGWDESTAGERQPRVSLWEIEPLTTFPMYTSAFPMRLKRPWPSGLPSFHGLKDDDLGINSPLMWLQGGVGDLGVHSLNFQNFGVAPWIQPRFEASMPALQPDVMRLSSSSSSTTGFNQVTQEGDNKCLNSELWHACAGPLVSLPHVGSRAVYFPQGHSEQVAASTNKEVDAHIPNYPSLPAQLICQLHNVTMHADVETDEVYAQMTLQPLSPEDQKDAYLLPAELGTASKQPSNYFCKTLTASDTSTHGGFSVPRRAAEKVFPPLDYSQTPPAQELIARDLHDNEWKFRHIFRGQPKRHLLTTGWSVNEKNQLLLGIRRANRPQTVMPSSVLSSDSMHIGLLAAAAHAAATNSRFTIFYNPRTSPSEFVIPLVKYIKAVYHTRVSVGMRFRMLFETEESSVRRYMGTITGISDLDPARWPNSHWRSVKVGWDESTAGERQPRVSLWEIEPLTTFPMYTSAFPMRLKRPWPSGLPSFHGLKDDDLGINSPLMWLQGGVGDLGVHSLNFQNFGVAPWIQPRFEASMPALQPDVYQTMAAAALQEMRPVESSKLASHSLLQFQQSQNLSTGPAALVQRQMLQQSNLQNAFLQNFQENQASTQAQLLQQQLQQRIQYTDQQQQRHQPQQQHHHHHQQVQQPKQLNELSAQQQIPNVISALPHLTSVAPSHSPSLQAIPSQCQQQAFSEPLGNPIAASGVSSVPSIMGSLPQDRGHLLNSNGSNTVSSSALLTKQAAFGPQLSSGAAPGVLPQVEQSGTTQSAVSDLATLLAPFSGREYSTYQGANDPQNNLLFGVNIDSSAFMLQHGIPNLRNIGTENDPLSIPFTASTFTSATGSDIPLTSDMTASSCVDESGFLQSSENVDQVNPSTRTFVKVHKSGSYGRSLDISKFSSYDELRSELARLFCLEGQLEDPQRSGWQLVFVDRENDVLLLGDDPWQEFVNNVWYIKILSPLEVQQMGKEGLTSAASVPSQKLSNSTSDGYMNRQDFRNSSNPDGYLNRQDFRNSSNGIASIMGFVTQMFSGHLGALELAGASIANLGMASAVQTVCGQAYGAKKYSSLGIICQKAIILHLGAAFLLTFLYWFSGPVLRGIGQSDSIAEQGQIFARGLIPQLYAFALSCPMQRFLQAQNIVNPLAYMSVAVFLLHILLSWIVVYVLQYGLLGAALTLSFSWWLFVIINALYIVLSPSCKETWTGLSTSAFTGIWPYFKLTVSSAVMLCMNYLNWDMQFMLGLSAATSVRIGNELGAGHPKVAKFSVIVVNATSIIISIIFSAIVLSFRVGLSRLFTSDTAVIDAVSDLTPLLAISVFLNGIQPILSGVAIGSGWQAIVAYVNLATYYVIGLPIGCVLGFKTSLGVVGIWSGMITGVFLQTVTLIMLTVRTNWNAEVEKAAERLNVSANDEISSLVDTI</sequence>
<evidence type="ECO:0000256" key="12">
    <source>
        <dbReference type="SAM" id="MobiDB-lite"/>
    </source>
</evidence>
<evidence type="ECO:0000256" key="3">
    <source>
        <dbReference type="ARBA" id="ARBA00010199"/>
    </source>
</evidence>
<proteinExistence type="inferred from homology"/>
<comment type="caution">
    <text evidence="11">Lacks conserved residue(s) required for the propagation of feature annotation.</text>
</comment>
<dbReference type="InterPro" id="IPR010525">
    <property type="entry name" value="ARF_dom"/>
</dbReference>
<gene>
    <name evidence="15" type="ORF">NC653_005579</name>
</gene>
<evidence type="ECO:0000259" key="13">
    <source>
        <dbReference type="PROSITE" id="PS50863"/>
    </source>
</evidence>
<dbReference type="Proteomes" id="UP001164929">
    <property type="component" value="Chromosome 2"/>
</dbReference>
<dbReference type="PROSITE" id="PS50863">
    <property type="entry name" value="B3"/>
    <property type="match status" value="1"/>
</dbReference>
<dbReference type="Pfam" id="PF02362">
    <property type="entry name" value="B3"/>
    <property type="match status" value="2"/>
</dbReference>
<comment type="function">
    <text evidence="10">Auxin response factors (ARFs) are transcriptional factors that bind specifically to the DNA sequence 5'-TGTCTC-3' found in the auxin-responsive promoter elements (AuxREs).</text>
</comment>
<keyword evidence="11" id="KW-0472">Membrane</keyword>
<dbReference type="EMBL" id="JAQIZT010000002">
    <property type="protein sequence ID" value="KAJ7006265.1"/>
    <property type="molecule type" value="Genomic_DNA"/>
</dbReference>
<dbReference type="InterPro" id="IPR015300">
    <property type="entry name" value="DNA-bd_pseudobarrel_sf"/>
</dbReference>
<comment type="caution">
    <text evidence="15">The sequence shown here is derived from an EMBL/GenBank/DDBJ whole genome shotgun (WGS) entry which is preliminary data.</text>
</comment>
<evidence type="ECO:0000256" key="1">
    <source>
        <dbReference type="ARBA" id="ARBA00004123"/>
    </source>
</evidence>
<accession>A0AAD6RDC7</accession>
<evidence type="ECO:0000256" key="10">
    <source>
        <dbReference type="RuleBase" id="RU004561"/>
    </source>
</evidence>
<feature type="region of interest" description="Disordered" evidence="12">
    <location>
        <begin position="955"/>
        <end position="984"/>
    </location>
</feature>
<dbReference type="GO" id="GO:0015297">
    <property type="term" value="F:antiporter activity"/>
    <property type="evidence" value="ECO:0007669"/>
    <property type="project" value="InterPro"/>
</dbReference>
<dbReference type="InterPro" id="IPR053793">
    <property type="entry name" value="PB1-like"/>
</dbReference>
<comment type="similarity">
    <text evidence="3 11">Belongs to the multi antimicrobial extrusion (MATE) (TC 2.A.66.1) family.</text>
</comment>
<dbReference type="Pfam" id="PF01554">
    <property type="entry name" value="MatE"/>
    <property type="match status" value="2"/>
</dbReference>
<dbReference type="PROSITE" id="PS51745">
    <property type="entry name" value="PB1"/>
    <property type="match status" value="1"/>
</dbReference>
<keyword evidence="16" id="KW-1185">Reference proteome</keyword>
<feature type="transmembrane region" description="Helical" evidence="11">
    <location>
        <begin position="1596"/>
        <end position="1620"/>
    </location>
</feature>